<keyword evidence="3" id="KW-0698">rRNA processing</keyword>
<sequence length="347" mass="38709">MESKSKRRSPTISTHEGEVPGKSTHPEDSKITANHFANPTKITSIKSPIKNSEEPSMKPESKRAIASIWDIESAGGDSMLSHCQSEGNVEDQGQEQEVMLETSIFTGTSERIEPHRHYGVYLLRNRFDAIQLLTRNTSSSADDYGEQRVISEYREMRCEFRVWSPFQSKLAAGIMGGVSDLHLQIGSKVLYLGAGFGRSVSHISDIVGESGMVYAVEQIPWAGSQLTVLANRRSNIVPIVEDATMPYKYRYEVPACIDIIFADLPPSILIRALMLNARHFLNPGGHFVAYLHSPNSQGVVFNKDSFAAERRLLKEKQLEPKEMVLLEPFKAGYAFVVGVYTRKDVSL</sequence>
<dbReference type="SMART" id="SM01206">
    <property type="entry name" value="Fibrillarin"/>
    <property type="match status" value="1"/>
</dbReference>
<dbReference type="Gene3D" id="3.30.200.20">
    <property type="entry name" value="Phosphorylase Kinase, domain 1"/>
    <property type="match status" value="1"/>
</dbReference>
<dbReference type="NCBIfam" id="NF003276">
    <property type="entry name" value="PRK04266.1-2"/>
    <property type="match status" value="1"/>
</dbReference>
<evidence type="ECO:0000256" key="3">
    <source>
        <dbReference type="ARBA" id="ARBA00022552"/>
    </source>
</evidence>
<dbReference type="RefSeq" id="XP_033164809.1">
    <property type="nucleotide sequence ID" value="XM_033308918.1"/>
</dbReference>
<dbReference type="GO" id="GO:0032040">
    <property type="term" value="C:small-subunit processome"/>
    <property type="evidence" value="ECO:0007669"/>
    <property type="project" value="TreeGrafter"/>
</dbReference>
<dbReference type="PRINTS" id="PR00052">
    <property type="entry name" value="FIBRILLARIN"/>
</dbReference>
<evidence type="ECO:0000256" key="1">
    <source>
        <dbReference type="ARBA" id="ARBA00010632"/>
    </source>
</evidence>
<dbReference type="Gene3D" id="3.40.50.150">
    <property type="entry name" value="Vaccinia Virus protein VP39"/>
    <property type="match status" value="1"/>
</dbReference>
<dbReference type="AlphaFoldDB" id="A0A6P8KL29"/>
<evidence type="ECO:0000313" key="11">
    <source>
        <dbReference type="RefSeq" id="XP_033164809.1"/>
    </source>
</evidence>
<dbReference type="GO" id="GO:0000494">
    <property type="term" value="P:box C/D sno(s)RNA 3'-end processing"/>
    <property type="evidence" value="ECO:0007669"/>
    <property type="project" value="TreeGrafter"/>
</dbReference>
<accession>A0A6P8KL29</accession>
<keyword evidence="6" id="KW-0694">RNA-binding</keyword>
<comment type="catalytic activity">
    <reaction evidence="8">
        <text>L-glutaminyl-[histone H2A] + S-adenosyl-L-methionine = N(5)-methyl-L-glutaminyl-[histone H2A] + S-adenosyl-L-homocysteine + H(+)</text>
        <dbReference type="Rhea" id="RHEA:50904"/>
        <dbReference type="Rhea" id="RHEA-COMP:12837"/>
        <dbReference type="Rhea" id="RHEA-COMP:12839"/>
        <dbReference type="ChEBI" id="CHEBI:15378"/>
        <dbReference type="ChEBI" id="CHEBI:30011"/>
        <dbReference type="ChEBI" id="CHEBI:57856"/>
        <dbReference type="ChEBI" id="CHEBI:59789"/>
        <dbReference type="ChEBI" id="CHEBI:61891"/>
    </reaction>
</comment>
<feature type="compositionally biased region" description="Basic and acidic residues" evidence="9">
    <location>
        <begin position="51"/>
        <end position="60"/>
    </location>
</feature>
<dbReference type="GO" id="GO:0031428">
    <property type="term" value="C:box C/D methylation guide snoRNP complex"/>
    <property type="evidence" value="ECO:0007669"/>
    <property type="project" value="TreeGrafter"/>
</dbReference>
<dbReference type="Pfam" id="PF01269">
    <property type="entry name" value="Fibrillarin"/>
    <property type="match status" value="1"/>
</dbReference>
<evidence type="ECO:0000256" key="4">
    <source>
        <dbReference type="ARBA" id="ARBA00022603"/>
    </source>
</evidence>
<dbReference type="PANTHER" id="PTHR10335">
    <property type="entry name" value="RRNA 2-O-METHYLTRANSFERASE FIBRILLARIN"/>
    <property type="match status" value="1"/>
</dbReference>
<reference evidence="11" key="1">
    <citation type="submission" date="2025-08" db="UniProtKB">
        <authorList>
            <consortium name="RefSeq"/>
        </authorList>
    </citation>
    <scope>IDENTIFICATION</scope>
    <source>
        <strain evidence="11">Mau12</strain>
        <tissue evidence="11">Whole Body</tissue>
    </source>
</reference>
<dbReference type="GO" id="GO:1990259">
    <property type="term" value="F:histone H2AQ104 methyltransferase activity"/>
    <property type="evidence" value="ECO:0007669"/>
    <property type="project" value="TreeGrafter"/>
</dbReference>
<keyword evidence="4" id="KW-0489">Methyltransferase</keyword>
<dbReference type="Proteomes" id="UP000515162">
    <property type="component" value="Chromosome 3R"/>
</dbReference>
<feature type="compositionally biased region" description="Polar residues" evidence="9">
    <location>
        <begin position="31"/>
        <end position="50"/>
    </location>
</feature>
<evidence type="ECO:0000256" key="7">
    <source>
        <dbReference type="ARBA" id="ARBA00032245"/>
    </source>
</evidence>
<evidence type="ECO:0000256" key="2">
    <source>
        <dbReference type="ARBA" id="ARBA00015190"/>
    </source>
</evidence>
<dbReference type="InterPro" id="IPR000692">
    <property type="entry name" value="Fibrillarin"/>
</dbReference>
<feature type="region of interest" description="Disordered" evidence="9">
    <location>
        <begin position="1"/>
        <end position="60"/>
    </location>
</feature>
<dbReference type="GeneID" id="117143980"/>
<name>A0A6P8KL29_DROMA</name>
<feature type="compositionally biased region" description="Basic and acidic residues" evidence="9">
    <location>
        <begin position="15"/>
        <end position="30"/>
    </location>
</feature>
<dbReference type="GO" id="GO:0003723">
    <property type="term" value="F:RNA binding"/>
    <property type="evidence" value="ECO:0007669"/>
    <property type="project" value="UniProtKB-KW"/>
</dbReference>
<evidence type="ECO:0000256" key="5">
    <source>
        <dbReference type="ARBA" id="ARBA00022679"/>
    </source>
</evidence>
<proteinExistence type="inferred from homology"/>
<dbReference type="GO" id="GO:0008649">
    <property type="term" value="F:rRNA methyltransferase activity"/>
    <property type="evidence" value="ECO:0007669"/>
    <property type="project" value="TreeGrafter"/>
</dbReference>
<dbReference type="InterPro" id="IPR029063">
    <property type="entry name" value="SAM-dependent_MTases_sf"/>
</dbReference>
<dbReference type="SUPFAM" id="SSF53335">
    <property type="entry name" value="S-adenosyl-L-methionine-dependent methyltransferases"/>
    <property type="match status" value="1"/>
</dbReference>
<gene>
    <name evidence="11" type="primary">LOC117143980</name>
</gene>
<evidence type="ECO:0000256" key="8">
    <source>
        <dbReference type="ARBA" id="ARBA00047568"/>
    </source>
</evidence>
<dbReference type="PANTHER" id="PTHR10335:SF17">
    <property type="entry name" value="FIBRILLARIN"/>
    <property type="match status" value="1"/>
</dbReference>
<protein>
    <recommendedName>
        <fullName evidence="2">rRNA 2'-O-methyltransferase fibrillarin</fullName>
    </recommendedName>
    <alternativeName>
        <fullName evidence="7">Histone-glutamine methyltransferase</fullName>
    </alternativeName>
</protein>
<comment type="similarity">
    <text evidence="1">Belongs to the methyltransferase superfamily. Fibrillarin family.</text>
</comment>
<dbReference type="CDD" id="cd02440">
    <property type="entry name" value="AdoMet_MTases"/>
    <property type="match status" value="1"/>
</dbReference>
<keyword evidence="10" id="KW-1185">Reference proteome</keyword>
<organism evidence="10 11">
    <name type="scientific">Drosophila mauritiana</name>
    <name type="common">Fruit fly</name>
    <dbReference type="NCBI Taxonomy" id="7226"/>
    <lineage>
        <taxon>Eukaryota</taxon>
        <taxon>Metazoa</taxon>
        <taxon>Ecdysozoa</taxon>
        <taxon>Arthropoda</taxon>
        <taxon>Hexapoda</taxon>
        <taxon>Insecta</taxon>
        <taxon>Pterygota</taxon>
        <taxon>Neoptera</taxon>
        <taxon>Endopterygota</taxon>
        <taxon>Diptera</taxon>
        <taxon>Brachycera</taxon>
        <taxon>Muscomorpha</taxon>
        <taxon>Ephydroidea</taxon>
        <taxon>Drosophilidae</taxon>
        <taxon>Drosophila</taxon>
        <taxon>Sophophora</taxon>
    </lineage>
</organism>
<evidence type="ECO:0000256" key="9">
    <source>
        <dbReference type="SAM" id="MobiDB-lite"/>
    </source>
</evidence>
<evidence type="ECO:0000256" key="6">
    <source>
        <dbReference type="ARBA" id="ARBA00022884"/>
    </source>
</evidence>
<dbReference type="GO" id="GO:0015030">
    <property type="term" value="C:Cajal body"/>
    <property type="evidence" value="ECO:0007669"/>
    <property type="project" value="TreeGrafter"/>
</dbReference>
<keyword evidence="5" id="KW-0808">Transferase</keyword>
<evidence type="ECO:0000313" key="10">
    <source>
        <dbReference type="Proteomes" id="UP000515162"/>
    </source>
</evidence>